<dbReference type="GO" id="GO:0006355">
    <property type="term" value="P:regulation of DNA-templated transcription"/>
    <property type="evidence" value="ECO:0007669"/>
    <property type="project" value="InterPro"/>
</dbReference>
<dbReference type="RefSeq" id="XP_001802402.1">
    <property type="nucleotide sequence ID" value="XM_001802350.1"/>
</dbReference>
<gene>
    <name evidence="2" type="ORF">SNOG_12172</name>
</gene>
<feature type="compositionally biased region" description="Polar residues" evidence="1">
    <location>
        <begin position="417"/>
        <end position="438"/>
    </location>
</feature>
<dbReference type="InterPro" id="IPR039327">
    <property type="entry name" value="CON7-like"/>
</dbReference>
<name>Q0U7U2_PHANO</name>
<feature type="compositionally biased region" description="Polar residues" evidence="1">
    <location>
        <begin position="393"/>
        <end position="408"/>
    </location>
</feature>
<evidence type="ECO:0008006" key="4">
    <source>
        <dbReference type="Google" id="ProtNLM"/>
    </source>
</evidence>
<dbReference type="VEuPathDB" id="FungiDB:JI435_121720"/>
<protein>
    <recommendedName>
        <fullName evidence="4">Fungal N-terminal domain-containing protein</fullName>
    </recommendedName>
</protein>
<feature type="region of interest" description="Disordered" evidence="1">
    <location>
        <begin position="272"/>
        <end position="480"/>
    </location>
</feature>
<evidence type="ECO:0000256" key="1">
    <source>
        <dbReference type="SAM" id="MobiDB-lite"/>
    </source>
</evidence>
<organism evidence="2 3">
    <name type="scientific">Phaeosphaeria nodorum (strain SN15 / ATCC MYA-4574 / FGSC 10173)</name>
    <name type="common">Glume blotch fungus</name>
    <name type="synonym">Parastagonospora nodorum</name>
    <dbReference type="NCBI Taxonomy" id="321614"/>
    <lineage>
        <taxon>Eukaryota</taxon>
        <taxon>Fungi</taxon>
        <taxon>Dikarya</taxon>
        <taxon>Ascomycota</taxon>
        <taxon>Pezizomycotina</taxon>
        <taxon>Dothideomycetes</taxon>
        <taxon>Pleosporomycetidae</taxon>
        <taxon>Pleosporales</taxon>
        <taxon>Pleosporineae</taxon>
        <taxon>Phaeosphaeriaceae</taxon>
        <taxon>Parastagonospora</taxon>
    </lineage>
</organism>
<feature type="region of interest" description="Disordered" evidence="1">
    <location>
        <begin position="192"/>
        <end position="215"/>
    </location>
</feature>
<dbReference type="Proteomes" id="UP000001055">
    <property type="component" value="Unassembled WGS sequence"/>
</dbReference>
<feature type="compositionally biased region" description="Basic residues" evidence="1">
    <location>
        <begin position="366"/>
        <end position="375"/>
    </location>
</feature>
<feature type="compositionally biased region" description="Basic and acidic residues" evidence="1">
    <location>
        <begin position="272"/>
        <end position="282"/>
    </location>
</feature>
<evidence type="ECO:0000313" key="3">
    <source>
        <dbReference type="Proteomes" id="UP000001055"/>
    </source>
</evidence>
<dbReference type="AlphaFoldDB" id="Q0U7U2"/>
<reference evidence="3" key="1">
    <citation type="journal article" date="2007" name="Plant Cell">
        <title>Dothideomycete-plant interactions illuminated by genome sequencing and EST analysis of the wheat pathogen Stagonospora nodorum.</title>
        <authorList>
            <person name="Hane J.K."/>
            <person name="Lowe R.G."/>
            <person name="Solomon P.S."/>
            <person name="Tan K.C."/>
            <person name="Schoch C.L."/>
            <person name="Spatafora J.W."/>
            <person name="Crous P.W."/>
            <person name="Kodira C."/>
            <person name="Birren B.W."/>
            <person name="Galagan J.E."/>
            <person name="Torriani S.F."/>
            <person name="McDonald B.A."/>
            <person name="Oliver R.P."/>
        </authorList>
    </citation>
    <scope>NUCLEOTIDE SEQUENCE [LARGE SCALE GENOMIC DNA]</scope>
    <source>
        <strain evidence="3">SN15 / ATCC MYA-4574 / FGSC 10173</strain>
    </source>
</reference>
<dbReference type="KEGG" id="pno:SNOG_12172"/>
<dbReference type="GeneID" id="5979312"/>
<feature type="region of interest" description="Disordered" evidence="1">
    <location>
        <begin position="566"/>
        <end position="589"/>
    </location>
</feature>
<proteinExistence type="predicted"/>
<dbReference type="eggNOG" id="ENOG502T06K">
    <property type="taxonomic scope" value="Eukaryota"/>
</dbReference>
<dbReference type="EMBL" id="CH445345">
    <property type="protein sequence ID" value="EAT80584.2"/>
    <property type="molecule type" value="Genomic_DNA"/>
</dbReference>
<dbReference type="PANTHER" id="PTHR36167:SF3">
    <property type="entry name" value="C2H2 FINGER DOMAIN TRANSCRIPTION FACTOR (EUROFUNG)-RELATED"/>
    <property type="match status" value="1"/>
</dbReference>
<feature type="compositionally biased region" description="Polar residues" evidence="1">
    <location>
        <begin position="319"/>
        <end position="333"/>
    </location>
</feature>
<accession>Q0U7U2</accession>
<dbReference type="PANTHER" id="PTHR36167">
    <property type="entry name" value="C2H2 FINGER DOMAIN TRANSCRIPTION FACTOR (EUROFUNG)-RELATED"/>
    <property type="match status" value="1"/>
</dbReference>
<sequence>MAEIIGVIGSTIAIANSAAQLSRALFDIVQTFKNAREEIADIAHQLQILGGTLHSLWNIMHSQHNLCQPVLFDNTNAILHQYCKVDKELRKLIDGPKSLARLTWYIKKTKVKSLLKRVEAIKISLALELTVVQFAREEVIRQEGTFDTATWLYHLVFTSQAAEVPKKVPRKDVHRLQPSVVDESTENLVRFTRSPLQYSPRSPPPPPSPSTGDADKTMIVWTAQTEPNQVIDRLLSTWTTLTHEQIGLSSRQHVDNKWRKDFLNTIEQAKHEGESDFNKWEEDNPYSSEESDSIESAIDEIPGPHRHRTRVPDVVIRNNRVSNTSYDESTATSKSDDEEEEDPVPTYVSTNSKKGNKKGGESRNLKQSKSHKKTNTNHTRSDRAHTAAGRTNPFVNNVSMPRSDSLNPFTLGGFQNPYESQASRNPFVSGNFPSTTFPSDPPWPPQAPLHEDTMAHPSSTASLKNAKEQKDSQDTTTTSKEDAMLATISRLIADSGKSKTSNIEDPRLANILQMLILQQEQHAEVELERAKATAEVEMRQILAARDRDDSRIRQLEALIIQQKEEQEKSDARWRAERAALDEESTRQAQETKELAEREIAAARSAKKAARKALKFAQAEAEKRAKEEADAKAKAERKKTNKQSKERIQKYEKLLDAAVEGRAAAFQSMEQPLRRTCITDGKRSVEVAEYSSKPHANSSILTPGFIQDAVYGARTDNRLDHGRQRMGQRWLSQSYSSVTSQPNSRLVPLEMKDTTETQHDINQQMILFPARLNKSSAKTTELQSSLAKIGVNTSFVENEFNHFEASSYMEDTSNEGVRSSVFWEGPSSSLGSELLSTYRRFGWKPPYARTSSELSV</sequence>
<evidence type="ECO:0000313" key="2">
    <source>
        <dbReference type="EMBL" id="EAT80584.2"/>
    </source>
</evidence>
<dbReference type="InParanoid" id="Q0U7U2"/>
<feature type="compositionally biased region" description="Basic and acidic residues" evidence="1">
    <location>
        <begin position="465"/>
        <end position="480"/>
    </location>
</feature>
<dbReference type="HOGENOM" id="CLU_366440_0_0_1"/>